<dbReference type="Proteomes" id="UP000531813">
    <property type="component" value="Unassembled WGS sequence"/>
</dbReference>
<accession>Q45XG5</accession>
<feature type="transmembrane region" description="Helical" evidence="1">
    <location>
        <begin position="99"/>
        <end position="118"/>
    </location>
</feature>
<feature type="transmembrane region" description="Helical" evidence="1">
    <location>
        <begin position="239"/>
        <end position="261"/>
    </location>
</feature>
<reference evidence="4 5" key="3">
    <citation type="submission" date="2019-12" db="EMBL/GenBank/DDBJ databases">
        <authorList>
            <consortium name="GenomeTrakr network: Whole genome sequencing for foodborne pathogen traceback"/>
        </authorList>
    </citation>
    <scope>NUCLEOTIDE SEQUENCE [LARGE SCALE GENOMIC DNA]</scope>
    <source>
        <strain evidence="4 5">PSU-2243</strain>
    </source>
</reference>
<feature type="transmembrane region" description="Helical" evidence="1">
    <location>
        <begin position="273"/>
        <end position="290"/>
    </location>
</feature>
<feature type="transmembrane region" description="Helical" evidence="1">
    <location>
        <begin position="320"/>
        <end position="339"/>
    </location>
</feature>
<protein>
    <submittedName>
        <fullName evidence="4">O-antigen polymerase</fullName>
    </submittedName>
    <submittedName>
        <fullName evidence="3">Wzy</fullName>
    </submittedName>
</protein>
<reference evidence="3" key="1">
    <citation type="journal article" date="2007" name="Appl. Environ. Microbiol.">
        <title>DNA microarray-based identification of serogroups and virulence gene patterns of Escherichia coli isolates associated with porcine postweaning diarrhea and edema disease.</title>
        <authorList>
            <person name="Han W."/>
            <person name="Liu B."/>
            <person name="Cao B."/>
            <person name="Beutin L."/>
            <person name="Kruger U."/>
            <person name="Liu H."/>
            <person name="Li Y."/>
            <person name="Liu Y."/>
            <person name="Feng L."/>
            <person name="Wang L."/>
        </authorList>
    </citation>
    <scope>NUCLEOTIDE SEQUENCE</scope>
</reference>
<feature type="transmembrane region" description="Helical" evidence="1">
    <location>
        <begin position="297"/>
        <end position="314"/>
    </location>
</feature>
<dbReference type="InterPro" id="IPR049458">
    <property type="entry name" value="EpsG-like"/>
</dbReference>
<evidence type="ECO:0000256" key="1">
    <source>
        <dbReference type="SAM" id="Phobius"/>
    </source>
</evidence>
<feature type="transmembrane region" description="Helical" evidence="1">
    <location>
        <begin position="164"/>
        <end position="191"/>
    </location>
</feature>
<evidence type="ECO:0000313" key="3">
    <source>
        <dbReference type="EMBL" id="ABI98966.1"/>
    </source>
</evidence>
<dbReference type="EMBL" id="AASWIS010000137">
    <property type="protein sequence ID" value="EFH5895948.1"/>
    <property type="molecule type" value="Genomic_DNA"/>
</dbReference>
<dbReference type="BioCyc" id="MetaCyc:MONOMER-21659"/>
<feature type="transmembrane region" description="Helical" evidence="1">
    <location>
        <begin position="197"/>
        <end position="218"/>
    </location>
</feature>
<evidence type="ECO:0000313" key="5">
    <source>
        <dbReference type="Proteomes" id="UP000531813"/>
    </source>
</evidence>
<feature type="transmembrane region" description="Helical" evidence="1">
    <location>
        <begin position="27"/>
        <end position="47"/>
    </location>
</feature>
<dbReference type="RefSeq" id="WP_000961623.1">
    <property type="nucleotide sequence ID" value="NZ_AP027417.1"/>
</dbReference>
<reference evidence="2" key="2">
    <citation type="submission" date="2009-09" db="EMBL/GenBank/DDBJ databases">
        <title>The Escherichia coli O149 O-antigen gene cluster.</title>
        <authorList>
            <person name="Goswami P."/>
            <person name="Boerlin P."/>
            <person name="Gyles C.L."/>
            <person name="Poppe C."/>
        </authorList>
    </citation>
    <scope>NUCLEOTIDE SEQUENCE</scope>
</reference>
<name>Q45XG5_ECOLX</name>
<dbReference type="Pfam" id="PF14897">
    <property type="entry name" value="EpsG"/>
    <property type="match status" value="1"/>
</dbReference>
<dbReference type="AlphaFoldDB" id="Q45XG5"/>
<keyword evidence="1" id="KW-0812">Transmembrane</keyword>
<keyword evidence="1" id="KW-1133">Transmembrane helix</keyword>
<keyword evidence="1" id="KW-0472">Membrane</keyword>
<evidence type="ECO:0000313" key="4">
    <source>
        <dbReference type="EMBL" id="EFH5895948.1"/>
    </source>
</evidence>
<organism evidence="2">
    <name type="scientific">Escherichia coli</name>
    <dbReference type="NCBI Taxonomy" id="562"/>
    <lineage>
        <taxon>Bacteria</taxon>
        <taxon>Pseudomonadati</taxon>
        <taxon>Pseudomonadota</taxon>
        <taxon>Gammaproteobacteria</taxon>
        <taxon>Enterobacterales</taxon>
        <taxon>Enterobacteriaceae</taxon>
        <taxon>Escherichia</taxon>
    </lineage>
</organism>
<sequence length="354" mass="41095">MLVTILALFLFIQLLYLISYKRNFNTKSINDILSFIIFLFLIVLFFFRNEDFGADTQNYLNEFDEYCSNPSGYIGVDYTYKYIFDLINFLMLDSCHISWLIWIWPIFVIGCIFSAITIFRVDKIYIIALFSSFIGIELLTNALRQGFSIAVLLLSFCLFIKRRYFLFLIAVTISFLFHQASILIVSIFIISRCSIRIVVPSIVVGVFLLFATNILDVVPWVIEFKKLIYKYLPYADEDFIIRIISIINTLCLCVLYLIVMIKSHCKDKIINNIVINATFVCCIASIVPYLGFRIIYGVYPLLLLLTYCSIRNYIGRVSSYNYLSLSICINIFISIMWLCGSSHMNKIPFVSIII</sequence>
<gene>
    <name evidence="3" type="primary">wzy</name>
    <name evidence="4" type="ORF">GOP25_28085</name>
</gene>
<proteinExistence type="predicted"/>
<evidence type="ECO:0000313" key="2">
    <source>
        <dbReference type="EMBL" id="AAZ65837.1"/>
    </source>
</evidence>
<dbReference type="PATRIC" id="fig|562.6988.peg.4048"/>
<dbReference type="EMBL" id="DQ868764">
    <property type="protein sequence ID" value="ABI98966.1"/>
    <property type="molecule type" value="Genomic_DNA"/>
</dbReference>
<dbReference type="EMBL" id="DQ091854">
    <property type="protein sequence ID" value="AAZ65837.1"/>
    <property type="molecule type" value="Genomic_DNA"/>
</dbReference>
<feature type="transmembrane region" description="Helical" evidence="1">
    <location>
        <begin position="124"/>
        <end position="143"/>
    </location>
</feature>